<accession>T1A3J7</accession>
<organism evidence="2">
    <name type="scientific">mine drainage metagenome</name>
    <dbReference type="NCBI Taxonomy" id="410659"/>
    <lineage>
        <taxon>unclassified sequences</taxon>
        <taxon>metagenomes</taxon>
        <taxon>ecological metagenomes</taxon>
    </lineage>
</organism>
<dbReference type="PANTHER" id="PTHR43778:SF2">
    <property type="entry name" value="PYRUVATE CARBOXYLASE, MITOCHONDRIAL"/>
    <property type="match status" value="1"/>
</dbReference>
<evidence type="ECO:0000313" key="2">
    <source>
        <dbReference type="EMBL" id="EQD55131.1"/>
    </source>
</evidence>
<dbReference type="Gene3D" id="3.10.600.10">
    <property type="entry name" value="pyruvate carboxylase f1077a mutant domain"/>
    <property type="match status" value="1"/>
</dbReference>
<sequence length="128" mass="14588">MVRFFHGELGQPYGGFPPALQRKVLKDTAPLTSRPGASMQPIDLESERTKIQQYSTRPVTDDDLASYLMYPKVWIDYAAERTRYGDVGILPTSVFFYGMESGDEISIDLERGKRLFVRYIACSDVHED</sequence>
<reference evidence="2" key="2">
    <citation type="journal article" date="2014" name="ISME J.">
        <title>Microbial stratification in low pH oxic and suboxic macroscopic growths along an acid mine drainage.</title>
        <authorList>
            <person name="Mendez-Garcia C."/>
            <person name="Mesa V."/>
            <person name="Sprenger R.R."/>
            <person name="Richter M."/>
            <person name="Diez M.S."/>
            <person name="Solano J."/>
            <person name="Bargiela R."/>
            <person name="Golyshina O.V."/>
            <person name="Manteca A."/>
            <person name="Ramos J.L."/>
            <person name="Gallego J.R."/>
            <person name="Llorente I."/>
            <person name="Martins Dos Santos V.A."/>
            <person name="Jensen O.N."/>
            <person name="Pelaez A.I."/>
            <person name="Sanchez J."/>
            <person name="Ferrer M."/>
        </authorList>
    </citation>
    <scope>NUCLEOTIDE SEQUENCE</scope>
</reference>
<gene>
    <name evidence="2" type="ORF">B1A_11919</name>
</gene>
<dbReference type="SUPFAM" id="SSF89000">
    <property type="entry name" value="post-HMGL domain-like"/>
    <property type="match status" value="1"/>
</dbReference>
<dbReference type="GO" id="GO:0004736">
    <property type="term" value="F:pyruvate carboxylase activity"/>
    <property type="evidence" value="ECO:0007669"/>
    <property type="project" value="TreeGrafter"/>
</dbReference>
<dbReference type="PANTHER" id="PTHR43778">
    <property type="entry name" value="PYRUVATE CARBOXYLASE"/>
    <property type="match status" value="1"/>
</dbReference>
<protein>
    <submittedName>
        <fullName evidence="2">Pyruvate carboxylase</fullName>
    </submittedName>
</protein>
<feature type="non-terminal residue" evidence="2">
    <location>
        <position position="128"/>
    </location>
</feature>
<dbReference type="EMBL" id="AUZX01008584">
    <property type="protein sequence ID" value="EQD55131.1"/>
    <property type="molecule type" value="Genomic_DNA"/>
</dbReference>
<comment type="caution">
    <text evidence="2">The sequence shown here is derived from an EMBL/GenBank/DDBJ whole genome shotgun (WGS) entry which is preliminary data.</text>
</comment>
<feature type="domain" description="Carboxylase conserved" evidence="1">
    <location>
        <begin position="2"/>
        <end position="117"/>
    </location>
</feature>
<reference evidence="2" key="1">
    <citation type="submission" date="2013-08" db="EMBL/GenBank/DDBJ databases">
        <authorList>
            <person name="Mendez C."/>
            <person name="Richter M."/>
            <person name="Ferrer M."/>
            <person name="Sanchez J."/>
        </authorList>
    </citation>
    <scope>NUCLEOTIDE SEQUENCE</scope>
</reference>
<dbReference type="InterPro" id="IPR055268">
    <property type="entry name" value="PCB-like"/>
</dbReference>
<proteinExistence type="predicted"/>
<dbReference type="Gene3D" id="3.20.20.70">
    <property type="entry name" value="Aldolase class I"/>
    <property type="match status" value="1"/>
</dbReference>
<dbReference type="InterPro" id="IPR003379">
    <property type="entry name" value="Carboxylase_cons_dom"/>
</dbReference>
<dbReference type="Pfam" id="PF02436">
    <property type="entry name" value="PYC_OADA"/>
    <property type="match status" value="1"/>
</dbReference>
<name>T1A3J7_9ZZZZ</name>
<keyword evidence="2" id="KW-0670">Pyruvate</keyword>
<dbReference type="AlphaFoldDB" id="T1A3J7"/>
<dbReference type="InterPro" id="IPR013785">
    <property type="entry name" value="Aldolase_TIM"/>
</dbReference>
<evidence type="ECO:0000259" key="1">
    <source>
        <dbReference type="Pfam" id="PF02436"/>
    </source>
</evidence>
<dbReference type="GO" id="GO:0005737">
    <property type="term" value="C:cytoplasm"/>
    <property type="evidence" value="ECO:0007669"/>
    <property type="project" value="TreeGrafter"/>
</dbReference>
<dbReference type="GO" id="GO:0006094">
    <property type="term" value="P:gluconeogenesis"/>
    <property type="evidence" value="ECO:0007669"/>
    <property type="project" value="TreeGrafter"/>
</dbReference>